<dbReference type="EMBL" id="BARS01008606">
    <property type="protein sequence ID" value="GAF81229.1"/>
    <property type="molecule type" value="Genomic_DNA"/>
</dbReference>
<dbReference type="InterPro" id="IPR036291">
    <property type="entry name" value="NAD(P)-bd_dom_sf"/>
</dbReference>
<dbReference type="PANTHER" id="PTHR43818">
    <property type="entry name" value="BCDNA.GH03377"/>
    <property type="match status" value="1"/>
</dbReference>
<comment type="caution">
    <text evidence="2">The sequence shown here is derived from an EMBL/GenBank/DDBJ whole genome shotgun (WGS) entry which is preliminary data.</text>
</comment>
<evidence type="ECO:0000313" key="2">
    <source>
        <dbReference type="EMBL" id="GAF81229.1"/>
    </source>
</evidence>
<dbReference type="InterPro" id="IPR019546">
    <property type="entry name" value="TAT_signal_bac_arc"/>
</dbReference>
<proteinExistence type="predicted"/>
<dbReference type="InterPro" id="IPR006311">
    <property type="entry name" value="TAT_signal"/>
</dbReference>
<dbReference type="PANTHER" id="PTHR43818:SF5">
    <property type="entry name" value="OXIDOREDUCTASE FAMILY PROTEIN"/>
    <property type="match status" value="1"/>
</dbReference>
<dbReference type="GO" id="GO:0000166">
    <property type="term" value="F:nucleotide binding"/>
    <property type="evidence" value="ECO:0007669"/>
    <property type="project" value="InterPro"/>
</dbReference>
<evidence type="ECO:0000259" key="1">
    <source>
        <dbReference type="Pfam" id="PF01408"/>
    </source>
</evidence>
<dbReference type="InterPro" id="IPR000683">
    <property type="entry name" value="Gfo/Idh/MocA-like_OxRdtase_N"/>
</dbReference>
<dbReference type="NCBIfam" id="TIGR01409">
    <property type="entry name" value="TAT_signal_seq"/>
    <property type="match status" value="1"/>
</dbReference>
<sequence length="207" mass="22868">MKSRTSKKVNALTRRQFLKNSAIAAGTALAWPTIAPSSVFAANAPGSRVRGANDDIRVAVVGFRGHGWTHINAYLKIPGVRVAALCDADRDILDDGIRKLKARNVKVDGYVDVRKLLEDKSIDAISTATPNHWHALVTVWACQAYKDVCVEKPVSHNIWEGRKMVEAARRYNRIVQADLDSRSNEGIREAVQYIQQGKLGKIVVVRG</sequence>
<feature type="domain" description="Gfo/Idh/MocA-like oxidoreductase N-terminal" evidence="1">
    <location>
        <begin position="56"/>
        <end position="177"/>
    </location>
</feature>
<accession>X0SJP3</accession>
<feature type="non-terminal residue" evidence="2">
    <location>
        <position position="207"/>
    </location>
</feature>
<protein>
    <recommendedName>
        <fullName evidence="1">Gfo/Idh/MocA-like oxidoreductase N-terminal domain-containing protein</fullName>
    </recommendedName>
</protein>
<dbReference type="SUPFAM" id="SSF51735">
    <property type="entry name" value="NAD(P)-binding Rossmann-fold domains"/>
    <property type="match status" value="1"/>
</dbReference>
<dbReference type="Pfam" id="PF01408">
    <property type="entry name" value="GFO_IDH_MocA"/>
    <property type="match status" value="1"/>
</dbReference>
<dbReference type="AlphaFoldDB" id="X0SJP3"/>
<name>X0SJP3_9ZZZZ</name>
<reference evidence="2" key="1">
    <citation type="journal article" date="2014" name="Front. Microbiol.">
        <title>High frequency of phylogenetically diverse reductive dehalogenase-homologous genes in deep subseafloor sedimentary metagenomes.</title>
        <authorList>
            <person name="Kawai M."/>
            <person name="Futagami T."/>
            <person name="Toyoda A."/>
            <person name="Takaki Y."/>
            <person name="Nishi S."/>
            <person name="Hori S."/>
            <person name="Arai W."/>
            <person name="Tsubouchi T."/>
            <person name="Morono Y."/>
            <person name="Uchiyama I."/>
            <person name="Ito T."/>
            <person name="Fujiyama A."/>
            <person name="Inagaki F."/>
            <person name="Takami H."/>
        </authorList>
    </citation>
    <scope>NUCLEOTIDE SEQUENCE</scope>
    <source>
        <strain evidence="2">Expedition CK06-06</strain>
    </source>
</reference>
<dbReference type="Gene3D" id="3.40.50.720">
    <property type="entry name" value="NAD(P)-binding Rossmann-like Domain"/>
    <property type="match status" value="1"/>
</dbReference>
<organism evidence="2">
    <name type="scientific">marine sediment metagenome</name>
    <dbReference type="NCBI Taxonomy" id="412755"/>
    <lineage>
        <taxon>unclassified sequences</taxon>
        <taxon>metagenomes</taxon>
        <taxon>ecological metagenomes</taxon>
    </lineage>
</organism>
<gene>
    <name evidence="2" type="ORF">S01H1_16368</name>
</gene>
<dbReference type="PROSITE" id="PS51318">
    <property type="entry name" value="TAT"/>
    <property type="match status" value="1"/>
</dbReference>
<dbReference type="InterPro" id="IPR050463">
    <property type="entry name" value="Gfo/Idh/MocA_oxidrdct_glycsds"/>
</dbReference>